<reference evidence="2 3" key="1">
    <citation type="submission" date="2019-02" db="EMBL/GenBank/DDBJ databases">
        <title>Deep-cultivation of Planctomycetes and their phenomic and genomic characterization uncovers novel biology.</title>
        <authorList>
            <person name="Wiegand S."/>
            <person name="Jogler M."/>
            <person name="Boedeker C."/>
            <person name="Pinto D."/>
            <person name="Vollmers J."/>
            <person name="Rivas-Marin E."/>
            <person name="Kohn T."/>
            <person name="Peeters S.H."/>
            <person name="Heuer A."/>
            <person name="Rast P."/>
            <person name="Oberbeckmann S."/>
            <person name="Bunk B."/>
            <person name="Jeske O."/>
            <person name="Meyerdierks A."/>
            <person name="Storesund J.E."/>
            <person name="Kallscheuer N."/>
            <person name="Luecker S."/>
            <person name="Lage O.M."/>
            <person name="Pohl T."/>
            <person name="Merkel B.J."/>
            <person name="Hornburger P."/>
            <person name="Mueller R.-W."/>
            <person name="Bruemmer F."/>
            <person name="Labrenz M."/>
            <person name="Spormann A.M."/>
            <person name="Op den Camp H."/>
            <person name="Overmann J."/>
            <person name="Amann R."/>
            <person name="Jetten M.S.M."/>
            <person name="Mascher T."/>
            <person name="Medema M.H."/>
            <person name="Devos D.P."/>
            <person name="Kaster A.-K."/>
            <person name="Ovreas L."/>
            <person name="Rohde M."/>
            <person name="Galperin M.Y."/>
            <person name="Jogler C."/>
        </authorList>
    </citation>
    <scope>NUCLEOTIDE SEQUENCE [LARGE SCALE GENOMIC DNA]</scope>
    <source>
        <strain evidence="2 3">TBK1r</strain>
    </source>
</reference>
<feature type="domain" description="N-acetyltransferase" evidence="1">
    <location>
        <begin position="29"/>
        <end position="185"/>
    </location>
</feature>
<proteinExistence type="predicted"/>
<dbReference type="Gene3D" id="3.40.630.30">
    <property type="match status" value="1"/>
</dbReference>
<gene>
    <name evidence="2" type="ORF">TBK1r_27170</name>
</gene>
<dbReference type="SUPFAM" id="SSF55729">
    <property type="entry name" value="Acyl-CoA N-acyltransferases (Nat)"/>
    <property type="match status" value="1"/>
</dbReference>
<protein>
    <submittedName>
        <fullName evidence="2">Acetyltransferase (GNAT) family protein</fullName>
    </submittedName>
</protein>
<accession>A0ABX5XP58</accession>
<keyword evidence="3" id="KW-1185">Reference proteome</keyword>
<dbReference type="Proteomes" id="UP000318081">
    <property type="component" value="Chromosome"/>
</dbReference>
<dbReference type="PROSITE" id="PS51186">
    <property type="entry name" value="GNAT"/>
    <property type="match status" value="1"/>
</dbReference>
<organism evidence="2 3">
    <name type="scientific">Stieleria magnilauensis</name>
    <dbReference type="NCBI Taxonomy" id="2527963"/>
    <lineage>
        <taxon>Bacteria</taxon>
        <taxon>Pseudomonadati</taxon>
        <taxon>Planctomycetota</taxon>
        <taxon>Planctomycetia</taxon>
        <taxon>Pirellulales</taxon>
        <taxon>Pirellulaceae</taxon>
        <taxon>Stieleria</taxon>
    </lineage>
</organism>
<dbReference type="Pfam" id="PF00583">
    <property type="entry name" value="Acetyltransf_1"/>
    <property type="match status" value="1"/>
</dbReference>
<sequence>MRRFAIANVCCFFAAELGDLQMTNLPDGMVFTELTAPMLDDLCADYPDHFSDEHRKLLASERIRGFAVFYDQSLASFLWLAIENVPGEINHDGHPATQMPLYLPDAVGYVFNVFVKPEYRGRRLYGAMIAQLANCLGSEGFTGLMLTTEGSNYRALSSVRRMGFRMVGRSMLFGIGGFTLAKYPGQPMLGGI</sequence>
<evidence type="ECO:0000313" key="2">
    <source>
        <dbReference type="EMBL" id="QDV83775.1"/>
    </source>
</evidence>
<name>A0ABX5XP58_9BACT</name>
<dbReference type="EMBL" id="CP036432">
    <property type="protein sequence ID" value="QDV83775.1"/>
    <property type="molecule type" value="Genomic_DNA"/>
</dbReference>
<evidence type="ECO:0000259" key="1">
    <source>
        <dbReference type="PROSITE" id="PS51186"/>
    </source>
</evidence>
<dbReference type="CDD" id="cd04301">
    <property type="entry name" value="NAT_SF"/>
    <property type="match status" value="1"/>
</dbReference>
<dbReference type="InterPro" id="IPR000182">
    <property type="entry name" value="GNAT_dom"/>
</dbReference>
<dbReference type="InterPro" id="IPR016181">
    <property type="entry name" value="Acyl_CoA_acyltransferase"/>
</dbReference>
<evidence type="ECO:0000313" key="3">
    <source>
        <dbReference type="Proteomes" id="UP000318081"/>
    </source>
</evidence>